<feature type="transmembrane region" description="Helical" evidence="1">
    <location>
        <begin position="650"/>
        <end position="671"/>
    </location>
</feature>
<protein>
    <submittedName>
        <fullName evidence="5">Acyl-CoA synthetase (AMP-forming)/AMP-acid ligase II</fullName>
    </submittedName>
</protein>
<name>A0ABX2RTC0_9ACTN</name>
<feature type="transmembrane region" description="Helical" evidence="1">
    <location>
        <begin position="781"/>
        <end position="798"/>
    </location>
</feature>
<dbReference type="Pfam" id="PF01757">
    <property type="entry name" value="Acyl_transf_3"/>
    <property type="match status" value="1"/>
</dbReference>
<feature type="transmembrane region" description="Helical" evidence="1">
    <location>
        <begin position="607"/>
        <end position="626"/>
    </location>
</feature>
<feature type="domain" description="Carrier" evidence="3">
    <location>
        <begin position="478"/>
        <end position="521"/>
    </location>
</feature>
<keyword evidence="6" id="KW-1185">Reference proteome</keyword>
<accession>A0ABX2RTC0</accession>
<dbReference type="SUPFAM" id="SSF56801">
    <property type="entry name" value="Acetyl-CoA synthetase-like"/>
    <property type="match status" value="1"/>
</dbReference>
<dbReference type="PANTHER" id="PTHR43767:SF10">
    <property type="entry name" value="SURFACTIN SYNTHASE SUBUNIT 1"/>
    <property type="match status" value="1"/>
</dbReference>
<dbReference type="Gene3D" id="3.40.50.12780">
    <property type="entry name" value="N-terminal domain of ligase-like"/>
    <property type="match status" value="1"/>
</dbReference>
<evidence type="ECO:0000313" key="6">
    <source>
        <dbReference type="Proteomes" id="UP000631553"/>
    </source>
</evidence>
<dbReference type="GO" id="GO:0016874">
    <property type="term" value="F:ligase activity"/>
    <property type="evidence" value="ECO:0007669"/>
    <property type="project" value="UniProtKB-KW"/>
</dbReference>
<evidence type="ECO:0000313" key="5">
    <source>
        <dbReference type="EMBL" id="NYF58494.1"/>
    </source>
</evidence>
<dbReference type="InterPro" id="IPR045851">
    <property type="entry name" value="AMP-bd_C_sf"/>
</dbReference>
<dbReference type="Pfam" id="PF00550">
    <property type="entry name" value="PP-binding"/>
    <property type="match status" value="1"/>
</dbReference>
<feature type="transmembrane region" description="Helical" evidence="1">
    <location>
        <begin position="707"/>
        <end position="726"/>
    </location>
</feature>
<dbReference type="EMBL" id="JACCCQ010000001">
    <property type="protein sequence ID" value="NYF58494.1"/>
    <property type="molecule type" value="Genomic_DNA"/>
</dbReference>
<dbReference type="InterPro" id="IPR036736">
    <property type="entry name" value="ACP-like_sf"/>
</dbReference>
<dbReference type="SUPFAM" id="SSF47336">
    <property type="entry name" value="ACP-like"/>
    <property type="match status" value="1"/>
</dbReference>
<keyword evidence="5" id="KW-0436">Ligase</keyword>
<evidence type="ECO:0000259" key="4">
    <source>
        <dbReference type="Pfam" id="PF01757"/>
    </source>
</evidence>
<dbReference type="Gene3D" id="1.10.1200.10">
    <property type="entry name" value="ACP-like"/>
    <property type="match status" value="1"/>
</dbReference>
<dbReference type="Proteomes" id="UP000631553">
    <property type="component" value="Unassembled WGS sequence"/>
</dbReference>
<feature type="transmembrane region" description="Helical" evidence="1">
    <location>
        <begin position="576"/>
        <end position="595"/>
    </location>
</feature>
<feature type="domain" description="Acyltransferase 3" evidence="4">
    <location>
        <begin position="554"/>
        <end position="799"/>
    </location>
</feature>
<evidence type="ECO:0000256" key="1">
    <source>
        <dbReference type="SAM" id="Phobius"/>
    </source>
</evidence>
<comment type="caution">
    <text evidence="5">The sequence shown here is derived from an EMBL/GenBank/DDBJ whole genome shotgun (WGS) entry which is preliminary data.</text>
</comment>
<dbReference type="InterPro" id="IPR000873">
    <property type="entry name" value="AMP-dep_synth/lig_dom"/>
</dbReference>
<reference evidence="5 6" key="1">
    <citation type="submission" date="2020-07" db="EMBL/GenBank/DDBJ databases">
        <title>Sequencing the genomes of 1000 actinobacteria strains.</title>
        <authorList>
            <person name="Klenk H.-P."/>
        </authorList>
    </citation>
    <scope>NUCLEOTIDE SEQUENCE [LARGE SCALE GENOMIC DNA]</scope>
    <source>
        <strain evidence="5 6">DSM 43814</strain>
    </source>
</reference>
<gene>
    <name evidence="5" type="ORF">HDA35_004325</name>
</gene>
<feature type="transmembrane region" description="Helical" evidence="1">
    <location>
        <begin position="756"/>
        <end position="774"/>
    </location>
</feature>
<proteinExistence type="predicted"/>
<evidence type="ECO:0000259" key="2">
    <source>
        <dbReference type="Pfam" id="PF00501"/>
    </source>
</evidence>
<keyword evidence="1" id="KW-0812">Transmembrane</keyword>
<sequence length="876" mass="94423">MTHPPDLLPAVRGVPFARDLADHGDRPAVVTADGVLSYAELAGRVAETARRLGPRRRLVLVTGANTVDALVGYLAGLHGGHPVLLVPGDGPATRALTEAYDPDVVIGPVGGVWTLHERRAGSAHELHPDLALLLSTSGSTGSPKLVRLSHTNLQANAESIAEYLGVRETDRAATSLPLHYCYGLSVVNSHLARGAALVLTDRSVADDCFWELFRQARATSFAGVPYTFDLLDRVGFAAMNLPHLRYVTAAGGRLAPEKVVRFAELGRRSGWDLFVMYGQTEATARMAYLPPDLAASRPEAIGVPVPGGEFRLAPLPEQPDGVGELVYAGPNVMLGYAERPADLASGRTVTELHTGDLARRGPDGLYELVGRRSRFAKILGLRVDPQRVEALLAAHDVDAACLGADDELLVAVAGEVDPARVRRLVAGELALPPRAVRVLALPRLPRLATGKVDYPALREMAAEPVAPPAPSAPAPDDDLCRLFAEVLDRTDVTPEHSFVDLGGDSLSYVEMSVRLERVLGQLPPNWHTLPIGALPAPRGGRPRRRRTLETSVALRAVAIVLVVGSHIPMFTLTGGAHLLLGVAGFNFARFLLTDAGRTDRLRQVRSALARIVLPTTAWIAAMLVLTDQYRWSNLLLLNSLVGPDDGRTEWHFWFIEALVYILVAAAALLAVPGMDRLERRHPFGLPLTLAGLGLLSRYDVFGLDARYDLPTAIVAFWLFALGWAAARADGVRQRLLVTAAAAATVPGFFGQPQREALIVAGFALLVWLPTVPSLGPLNRVAGVLAGSSLYIYLTHWQVYPHLRDEPLLALVASLALGVGYAALVGRVGPLLIRWWKRFRGRHGVDPAAHLRAEVDGREAGPLRPARGLDRSWRLGR</sequence>
<dbReference type="Pfam" id="PF00501">
    <property type="entry name" value="AMP-binding"/>
    <property type="match status" value="1"/>
</dbReference>
<dbReference type="InterPro" id="IPR042099">
    <property type="entry name" value="ANL_N_sf"/>
</dbReference>
<feature type="transmembrane region" description="Helical" evidence="1">
    <location>
        <begin position="810"/>
        <end position="832"/>
    </location>
</feature>
<evidence type="ECO:0000259" key="3">
    <source>
        <dbReference type="Pfam" id="PF00550"/>
    </source>
</evidence>
<organism evidence="5 6">
    <name type="scientific">Micromonospora purpureochromogenes</name>
    <dbReference type="NCBI Taxonomy" id="47872"/>
    <lineage>
        <taxon>Bacteria</taxon>
        <taxon>Bacillati</taxon>
        <taxon>Actinomycetota</taxon>
        <taxon>Actinomycetes</taxon>
        <taxon>Micromonosporales</taxon>
        <taxon>Micromonosporaceae</taxon>
        <taxon>Micromonospora</taxon>
    </lineage>
</organism>
<feature type="domain" description="AMP-dependent synthetase/ligase" evidence="2">
    <location>
        <begin position="127"/>
        <end position="336"/>
    </location>
</feature>
<dbReference type="Gene3D" id="3.30.300.30">
    <property type="match status" value="1"/>
</dbReference>
<dbReference type="InterPro" id="IPR002656">
    <property type="entry name" value="Acyl_transf_3_dom"/>
</dbReference>
<dbReference type="InterPro" id="IPR050237">
    <property type="entry name" value="ATP-dep_AMP-bd_enzyme"/>
</dbReference>
<dbReference type="RefSeq" id="WP_179804366.1">
    <property type="nucleotide sequence ID" value="NZ_JACCCQ010000001.1"/>
</dbReference>
<dbReference type="PANTHER" id="PTHR43767">
    <property type="entry name" value="LONG-CHAIN-FATTY-ACID--COA LIGASE"/>
    <property type="match status" value="1"/>
</dbReference>
<keyword evidence="1" id="KW-1133">Transmembrane helix</keyword>
<keyword evidence="1" id="KW-0472">Membrane</keyword>
<dbReference type="InterPro" id="IPR009081">
    <property type="entry name" value="PP-bd_ACP"/>
</dbReference>